<feature type="transmembrane region" description="Helical" evidence="4">
    <location>
        <begin position="115"/>
        <end position="135"/>
    </location>
</feature>
<evidence type="ECO:0000256" key="3">
    <source>
        <dbReference type="SAM" id="MobiDB-lite"/>
    </source>
</evidence>
<name>A0A0C7MSF1_9SACH</name>
<dbReference type="OrthoDB" id="6499973at2759"/>
<evidence type="ECO:0000313" key="7">
    <source>
        <dbReference type="Proteomes" id="UP000054304"/>
    </source>
</evidence>
<accession>A0A0C7MSF1</accession>
<feature type="region of interest" description="Disordered" evidence="3">
    <location>
        <begin position="1"/>
        <end position="33"/>
    </location>
</feature>
<feature type="transmembrane region" description="Helical" evidence="4">
    <location>
        <begin position="256"/>
        <end position="279"/>
    </location>
</feature>
<dbReference type="Pfam" id="PF07690">
    <property type="entry name" value="MFS_1"/>
    <property type="match status" value="1"/>
</dbReference>
<gene>
    <name evidence="6" type="ORF">LALA0_S06e06194g</name>
</gene>
<feature type="transmembrane region" description="Helical" evidence="4">
    <location>
        <begin position="291"/>
        <end position="310"/>
    </location>
</feature>
<organism evidence="6 7">
    <name type="scientific">Lachancea lanzarotensis</name>
    <dbReference type="NCBI Taxonomy" id="1245769"/>
    <lineage>
        <taxon>Eukaryota</taxon>
        <taxon>Fungi</taxon>
        <taxon>Dikarya</taxon>
        <taxon>Ascomycota</taxon>
        <taxon>Saccharomycotina</taxon>
        <taxon>Saccharomycetes</taxon>
        <taxon>Saccharomycetales</taxon>
        <taxon>Saccharomycetaceae</taxon>
        <taxon>Lachancea</taxon>
    </lineage>
</organism>
<keyword evidence="7" id="KW-1185">Reference proteome</keyword>
<dbReference type="GO" id="GO:0022857">
    <property type="term" value="F:transmembrane transporter activity"/>
    <property type="evidence" value="ECO:0007669"/>
    <property type="project" value="InterPro"/>
</dbReference>
<dbReference type="InterPro" id="IPR011701">
    <property type="entry name" value="MFS"/>
</dbReference>
<feature type="transmembrane region" description="Helical" evidence="4">
    <location>
        <begin position="420"/>
        <end position="442"/>
    </location>
</feature>
<feature type="domain" description="Major facilitator superfamily (MFS) profile" evidence="5">
    <location>
        <begin position="256"/>
        <end position="488"/>
    </location>
</feature>
<feature type="transmembrane region" description="Helical" evidence="4">
    <location>
        <begin position="317"/>
        <end position="340"/>
    </location>
</feature>
<evidence type="ECO:0000259" key="5">
    <source>
        <dbReference type="PROSITE" id="PS50850"/>
    </source>
</evidence>
<dbReference type="PANTHER" id="PTHR11360:SF315">
    <property type="entry name" value="TRANSPORTER MCH2-RELATED"/>
    <property type="match status" value="1"/>
</dbReference>
<comment type="similarity">
    <text evidence="2">Belongs to the major facilitator superfamily. Monocarboxylate porter (TC 2.A.1.13) family.</text>
</comment>
<feature type="transmembrane region" description="Helical" evidence="4">
    <location>
        <begin position="141"/>
        <end position="161"/>
    </location>
</feature>
<proteinExistence type="inferred from homology"/>
<feature type="transmembrane region" description="Helical" evidence="4">
    <location>
        <begin position="173"/>
        <end position="192"/>
    </location>
</feature>
<dbReference type="PANTHER" id="PTHR11360">
    <property type="entry name" value="MONOCARBOXYLATE TRANSPORTER"/>
    <property type="match status" value="1"/>
</dbReference>
<dbReference type="InterPro" id="IPR036259">
    <property type="entry name" value="MFS_trans_sf"/>
</dbReference>
<dbReference type="AlphaFoldDB" id="A0A0C7MSF1"/>
<dbReference type="SUPFAM" id="SSF103473">
    <property type="entry name" value="MFS general substrate transporter"/>
    <property type="match status" value="1"/>
</dbReference>
<dbReference type="Proteomes" id="UP000054304">
    <property type="component" value="Unassembled WGS sequence"/>
</dbReference>
<dbReference type="Gene3D" id="1.20.1250.20">
    <property type="entry name" value="MFS general substrate transporter like domains"/>
    <property type="match status" value="2"/>
</dbReference>
<dbReference type="CDD" id="cd17352">
    <property type="entry name" value="MFS_MCT_SLC16"/>
    <property type="match status" value="1"/>
</dbReference>
<feature type="transmembrane region" description="Helical" evidence="4">
    <location>
        <begin position="346"/>
        <end position="367"/>
    </location>
</feature>
<dbReference type="HOGENOM" id="CLU_001265_1_2_1"/>
<sequence length="488" mass="52844">MSEQSMSESSSEKPQQDPENLAPVDGKTHKTDNNAVDVPDGGFGWFVVAAYFCYNFSQWGANAGYAVYLAEYLSTNEFANSSALDYAAIGGLAFGSGLFFGPAIAWLVHRTKAQIVIAIGLVLQCASLLLAAFSVRLWELYLTQGVMISFGLAFICIPSIALLPQWFRRRRNVAMGIGASGSGMGGVVFNLGMQKIMQERSVKYALITQCVICTFLNVVALAMTRTRVKEIRQAQIAAHRAPGPYRMFDMQVIKSVGYWLFVVYVLCTMLGYVVLLYSLSAFTVSLGYSRYQGGIVSSMVSVGAFFGRPAMGLIADAFGPVTTSIVAHLIVTIFSLAMWIPCQNFATALVFALIVGLFMGTIWSVIAPIATRVVGLHKLGVCLGMIWIYLSAGGITAPIIGLELRVPADKIADLSSGLNGYYKTAVFAGMMYFGSVLALWFLRGLLAARDEVAVAAETGFDDGELHLKVTPGEWAKGLFKVRGLPRRI</sequence>
<feature type="transmembrane region" description="Helical" evidence="4">
    <location>
        <begin position="379"/>
        <end position="400"/>
    </location>
</feature>
<dbReference type="GeneID" id="34686373"/>
<dbReference type="EMBL" id="LN736365">
    <property type="protein sequence ID" value="CEP62890.1"/>
    <property type="molecule type" value="Genomic_DNA"/>
</dbReference>
<keyword evidence="4" id="KW-1133">Transmembrane helix</keyword>
<evidence type="ECO:0000313" key="6">
    <source>
        <dbReference type="EMBL" id="CEP62890.1"/>
    </source>
</evidence>
<keyword evidence="4" id="KW-0812">Transmembrane</keyword>
<dbReference type="InterPro" id="IPR050327">
    <property type="entry name" value="Proton-linked_MCT"/>
</dbReference>
<feature type="transmembrane region" description="Helical" evidence="4">
    <location>
        <begin position="86"/>
        <end position="108"/>
    </location>
</feature>
<comment type="subcellular location">
    <subcellularLocation>
        <location evidence="1">Membrane</location>
        <topology evidence="1">Multi-pass membrane protein</topology>
    </subcellularLocation>
</comment>
<dbReference type="GO" id="GO:0016020">
    <property type="term" value="C:membrane"/>
    <property type="evidence" value="ECO:0007669"/>
    <property type="project" value="UniProtKB-SubCell"/>
</dbReference>
<protein>
    <submittedName>
        <fullName evidence="6">LALA0S06e06194g1_1</fullName>
    </submittedName>
</protein>
<feature type="transmembrane region" description="Helical" evidence="4">
    <location>
        <begin position="204"/>
        <end position="223"/>
    </location>
</feature>
<evidence type="ECO:0000256" key="1">
    <source>
        <dbReference type="ARBA" id="ARBA00004141"/>
    </source>
</evidence>
<reference evidence="6 7" key="1">
    <citation type="submission" date="2014-12" db="EMBL/GenBank/DDBJ databases">
        <authorList>
            <person name="Neuveglise Cecile"/>
        </authorList>
    </citation>
    <scope>NUCLEOTIDE SEQUENCE [LARGE SCALE GENOMIC DNA]</scope>
    <source>
        <strain evidence="6 7">CBS 12615</strain>
    </source>
</reference>
<keyword evidence="4" id="KW-0472">Membrane</keyword>
<evidence type="ECO:0000256" key="2">
    <source>
        <dbReference type="ARBA" id="ARBA00006727"/>
    </source>
</evidence>
<evidence type="ECO:0000256" key="4">
    <source>
        <dbReference type="SAM" id="Phobius"/>
    </source>
</evidence>
<dbReference type="RefSeq" id="XP_022629112.1">
    <property type="nucleotide sequence ID" value="XM_022771961.1"/>
</dbReference>
<dbReference type="PROSITE" id="PS50850">
    <property type="entry name" value="MFS"/>
    <property type="match status" value="1"/>
</dbReference>
<dbReference type="InterPro" id="IPR020846">
    <property type="entry name" value="MFS_dom"/>
</dbReference>